<dbReference type="PROSITE" id="PS01081">
    <property type="entry name" value="HTH_TETR_1"/>
    <property type="match status" value="1"/>
</dbReference>
<dbReference type="Proteomes" id="UP000664357">
    <property type="component" value="Unassembled WGS sequence"/>
</dbReference>
<dbReference type="Pfam" id="PF21351">
    <property type="entry name" value="TetR_C_41"/>
    <property type="match status" value="1"/>
</dbReference>
<dbReference type="InterPro" id="IPR023772">
    <property type="entry name" value="DNA-bd_HTH_TetR-type_CS"/>
</dbReference>
<reference evidence="6 7" key="2">
    <citation type="submission" date="2024-02" db="EMBL/GenBank/DDBJ databases">
        <title>The Genome Sequence of Enterococcus sp. DIV0159.</title>
        <authorList>
            <person name="Earl A."/>
            <person name="Manson A."/>
            <person name="Gilmore M."/>
            <person name="Sanders J."/>
            <person name="Shea T."/>
            <person name="Howe W."/>
            <person name="Livny J."/>
            <person name="Cuomo C."/>
            <person name="Neafsey D."/>
            <person name="Birren B."/>
        </authorList>
    </citation>
    <scope>NUCLEOTIDE SEQUENCE [LARGE SCALE GENOMIC DNA]</scope>
    <source>
        <strain evidence="6 7">665A</strain>
    </source>
</reference>
<dbReference type="Pfam" id="PF00440">
    <property type="entry name" value="TetR_N"/>
    <property type="match status" value="1"/>
</dbReference>
<dbReference type="SUPFAM" id="SSF46689">
    <property type="entry name" value="Homeodomain-like"/>
    <property type="match status" value="1"/>
</dbReference>
<dbReference type="InterPro" id="IPR009057">
    <property type="entry name" value="Homeodomain-like_sf"/>
</dbReference>
<keyword evidence="3" id="KW-0804">Transcription</keyword>
<dbReference type="PANTHER" id="PTHR30055">
    <property type="entry name" value="HTH-TYPE TRANSCRIPTIONAL REGULATOR RUTR"/>
    <property type="match status" value="1"/>
</dbReference>
<feature type="DNA-binding region" description="H-T-H motif" evidence="4">
    <location>
        <begin position="31"/>
        <end position="50"/>
    </location>
</feature>
<evidence type="ECO:0000256" key="1">
    <source>
        <dbReference type="ARBA" id="ARBA00023015"/>
    </source>
</evidence>
<organism evidence="6 7">
    <name type="scientific">Candidatus Enterococcus ferrettii</name>
    <dbReference type="NCBI Taxonomy" id="2815324"/>
    <lineage>
        <taxon>Bacteria</taxon>
        <taxon>Bacillati</taxon>
        <taxon>Bacillota</taxon>
        <taxon>Bacilli</taxon>
        <taxon>Lactobacillales</taxon>
        <taxon>Enterococcaceae</taxon>
        <taxon>Enterococcus</taxon>
    </lineage>
</organism>
<gene>
    <name evidence="6" type="ORF">JZO67_003505</name>
</gene>
<dbReference type="Gene3D" id="1.10.357.10">
    <property type="entry name" value="Tetracycline Repressor, domain 2"/>
    <property type="match status" value="1"/>
</dbReference>
<name>A0ABV0ES98_9ENTE</name>
<dbReference type="InterPro" id="IPR049484">
    <property type="entry name" value="Rv0078-like_C"/>
</dbReference>
<comment type="caution">
    <text evidence="6">The sequence shown here is derived from an EMBL/GenBank/DDBJ whole genome shotgun (WGS) entry which is preliminary data.</text>
</comment>
<sequence length="194" mass="21859">MRKEEAARKTTALLTQIARRHFTQYGYHSVSLEKIAEEGQVTRGAVYHHFKNKQGLFLAVLDHVQQDVAAQIEKNARTSDDPWQQLILGCMGFIKGANALECRRILLVDAPAVVGWDAWRKADQENSMNSLQQHLMDLKAQNYLTDEVNPVWITHALSGALNELALNYPAAVNDESDQMIVQTVTRLVAGFKKM</sequence>
<keyword evidence="7" id="KW-1185">Reference proteome</keyword>
<evidence type="ECO:0000259" key="5">
    <source>
        <dbReference type="PROSITE" id="PS50977"/>
    </source>
</evidence>
<reference evidence="6 7" key="1">
    <citation type="submission" date="2021-03" db="EMBL/GenBank/DDBJ databases">
        <authorList>
            <person name="Gilmore M.S."/>
            <person name="Schwartzman J."/>
            <person name="Van Tyne D."/>
            <person name="Martin M."/>
            <person name="Earl A.M."/>
            <person name="Manson A.L."/>
            <person name="Straub T."/>
            <person name="Salamzade R."/>
            <person name="Saavedra J."/>
            <person name="Lebreton F."/>
            <person name="Prichula J."/>
            <person name="Schaufler K."/>
            <person name="Gaca A."/>
            <person name="Sgardioli B."/>
            <person name="Wagenaar J."/>
            <person name="Strong T."/>
        </authorList>
    </citation>
    <scope>NUCLEOTIDE SEQUENCE [LARGE SCALE GENOMIC DNA]</scope>
    <source>
        <strain evidence="6 7">665A</strain>
    </source>
</reference>
<evidence type="ECO:0000313" key="7">
    <source>
        <dbReference type="Proteomes" id="UP000664357"/>
    </source>
</evidence>
<dbReference type="RefSeq" id="WP_207702943.1">
    <property type="nucleotide sequence ID" value="NZ_JAFREL020000003.1"/>
</dbReference>
<proteinExistence type="predicted"/>
<keyword evidence="2 4" id="KW-0238">DNA-binding</keyword>
<evidence type="ECO:0000313" key="6">
    <source>
        <dbReference type="EMBL" id="MEO1771524.1"/>
    </source>
</evidence>
<evidence type="ECO:0000256" key="3">
    <source>
        <dbReference type="ARBA" id="ARBA00023163"/>
    </source>
</evidence>
<feature type="domain" description="HTH tetR-type" evidence="5">
    <location>
        <begin position="8"/>
        <end position="68"/>
    </location>
</feature>
<dbReference type="PANTHER" id="PTHR30055:SF234">
    <property type="entry name" value="HTH-TYPE TRANSCRIPTIONAL REGULATOR BETI"/>
    <property type="match status" value="1"/>
</dbReference>
<dbReference type="PROSITE" id="PS50977">
    <property type="entry name" value="HTH_TETR_2"/>
    <property type="match status" value="1"/>
</dbReference>
<evidence type="ECO:0000256" key="4">
    <source>
        <dbReference type="PROSITE-ProRule" id="PRU00335"/>
    </source>
</evidence>
<dbReference type="InterPro" id="IPR001647">
    <property type="entry name" value="HTH_TetR"/>
</dbReference>
<evidence type="ECO:0000256" key="2">
    <source>
        <dbReference type="ARBA" id="ARBA00023125"/>
    </source>
</evidence>
<accession>A0ABV0ES98</accession>
<dbReference type="PRINTS" id="PR00455">
    <property type="entry name" value="HTHTETR"/>
</dbReference>
<dbReference type="InterPro" id="IPR050109">
    <property type="entry name" value="HTH-type_TetR-like_transc_reg"/>
</dbReference>
<protein>
    <recommendedName>
        <fullName evidence="5">HTH tetR-type domain-containing protein</fullName>
    </recommendedName>
</protein>
<keyword evidence="1" id="KW-0805">Transcription regulation</keyword>
<dbReference type="EMBL" id="JAFREL020000003">
    <property type="protein sequence ID" value="MEO1771524.1"/>
    <property type="molecule type" value="Genomic_DNA"/>
</dbReference>